<proteinExistence type="predicted"/>
<protein>
    <submittedName>
        <fullName evidence="1">Uncharacterized protein</fullName>
    </submittedName>
</protein>
<dbReference type="Proteomes" id="UP000507222">
    <property type="component" value="Unassembled WGS sequence"/>
</dbReference>
<accession>A0A6J5UN47</accession>
<dbReference type="AlphaFoldDB" id="A0A6J5UN47"/>
<evidence type="ECO:0000313" key="2">
    <source>
        <dbReference type="Proteomes" id="UP000507222"/>
    </source>
</evidence>
<name>A0A6J5UN47_PRUAR</name>
<sequence length="212" mass="23879">MTTLPRLMKTRSLSSNISLEEGIRLPRENQSTAGSGCIILTHLWRKNSFFVVGCDTKAYLFGGREDQSTQLAASPYVERKLVATPLTRTSLALAWGVAKRRSPWAEQLTLWVESYNNHIYVWDFNPCGFASLLGRSRGELASQNHDTFACKEIPPAITGLWVYICRYINECDTTPVRMDSAQIYKEITLVPVIVATATKTRLRASKFPHKHA</sequence>
<organism evidence="1 2">
    <name type="scientific">Prunus armeniaca</name>
    <name type="common">Apricot</name>
    <name type="synonym">Armeniaca vulgaris</name>
    <dbReference type="NCBI Taxonomy" id="36596"/>
    <lineage>
        <taxon>Eukaryota</taxon>
        <taxon>Viridiplantae</taxon>
        <taxon>Streptophyta</taxon>
        <taxon>Embryophyta</taxon>
        <taxon>Tracheophyta</taxon>
        <taxon>Spermatophyta</taxon>
        <taxon>Magnoliopsida</taxon>
        <taxon>eudicotyledons</taxon>
        <taxon>Gunneridae</taxon>
        <taxon>Pentapetalae</taxon>
        <taxon>rosids</taxon>
        <taxon>fabids</taxon>
        <taxon>Rosales</taxon>
        <taxon>Rosaceae</taxon>
        <taxon>Amygdaloideae</taxon>
        <taxon>Amygdaleae</taxon>
        <taxon>Prunus</taxon>
    </lineage>
</organism>
<reference evidence="1 2" key="1">
    <citation type="submission" date="2020-05" db="EMBL/GenBank/DDBJ databases">
        <authorList>
            <person name="Campoy J."/>
            <person name="Schneeberger K."/>
            <person name="Spophaly S."/>
        </authorList>
    </citation>
    <scope>NUCLEOTIDE SEQUENCE [LARGE SCALE GENOMIC DNA]</scope>
    <source>
        <strain evidence="1">PruArmRojPasFocal</strain>
    </source>
</reference>
<evidence type="ECO:0000313" key="1">
    <source>
        <dbReference type="EMBL" id="CAB4276605.1"/>
    </source>
</evidence>
<dbReference type="EMBL" id="CAEKDK010000004">
    <property type="protein sequence ID" value="CAB4276605.1"/>
    <property type="molecule type" value="Genomic_DNA"/>
</dbReference>
<gene>
    <name evidence="1" type="ORF">CURHAP_LOCUS25761</name>
</gene>